<evidence type="ECO:0000313" key="4">
    <source>
        <dbReference type="Ensembl" id="ENSLLEP00000006974.1"/>
    </source>
</evidence>
<dbReference type="PANTHER" id="PTHR14015">
    <property type="entry name" value="OPIOID GROWTH FACTOR RECEPTOR OGFR ZETA-TYPE OPIOID RECEPTOR"/>
    <property type="match status" value="1"/>
</dbReference>
<comment type="similarity">
    <text evidence="1">Belongs to the opioid growth factor receptor family.</text>
</comment>
<dbReference type="Ensembl" id="ENSLLET00000007260.1">
    <property type="protein sequence ID" value="ENSLLEP00000006974.1"/>
    <property type="gene ID" value="ENSLLEG00000004407.1"/>
</dbReference>
<evidence type="ECO:0000259" key="3">
    <source>
        <dbReference type="Pfam" id="PF04664"/>
    </source>
</evidence>
<dbReference type="InterPro" id="IPR039574">
    <property type="entry name" value="OGFr"/>
</dbReference>
<dbReference type="GO" id="GO:0140625">
    <property type="term" value="F:opioid growth factor receptor activity"/>
    <property type="evidence" value="ECO:0007669"/>
    <property type="project" value="InterPro"/>
</dbReference>
<dbReference type="PANTHER" id="PTHR14015:SF1">
    <property type="entry name" value="OPIOID GROWTH FACTOR RECEPTOR"/>
    <property type="match status" value="1"/>
</dbReference>
<reference evidence="4" key="1">
    <citation type="submission" date="2025-08" db="UniProtKB">
        <authorList>
            <consortium name="Ensembl"/>
        </authorList>
    </citation>
    <scope>IDENTIFICATION</scope>
</reference>
<evidence type="ECO:0000313" key="5">
    <source>
        <dbReference type="Proteomes" id="UP000694569"/>
    </source>
</evidence>
<dbReference type="GO" id="GO:0016020">
    <property type="term" value="C:membrane"/>
    <property type="evidence" value="ECO:0007669"/>
    <property type="project" value="InterPro"/>
</dbReference>
<protein>
    <recommendedName>
        <fullName evidence="3">Opioid growth factor receptor (OGFr) conserved domain-containing protein</fullName>
    </recommendedName>
</protein>
<dbReference type="Pfam" id="PF04664">
    <property type="entry name" value="OGFr_N"/>
    <property type="match status" value="1"/>
</dbReference>
<accession>A0A8C5M2Q9</accession>
<organism evidence="4 5">
    <name type="scientific">Leptobrachium leishanense</name>
    <name type="common">Leishan spiny toad</name>
    <dbReference type="NCBI Taxonomy" id="445787"/>
    <lineage>
        <taxon>Eukaryota</taxon>
        <taxon>Metazoa</taxon>
        <taxon>Chordata</taxon>
        <taxon>Craniata</taxon>
        <taxon>Vertebrata</taxon>
        <taxon>Euteleostomi</taxon>
        <taxon>Amphibia</taxon>
        <taxon>Batrachia</taxon>
        <taxon>Anura</taxon>
        <taxon>Pelobatoidea</taxon>
        <taxon>Megophryidae</taxon>
        <taxon>Leptobrachium</taxon>
    </lineage>
</organism>
<name>A0A8C5M2Q9_9ANUR</name>
<evidence type="ECO:0000256" key="2">
    <source>
        <dbReference type="SAM" id="MobiDB-lite"/>
    </source>
</evidence>
<feature type="region of interest" description="Disordered" evidence="2">
    <location>
        <begin position="1"/>
        <end position="62"/>
    </location>
</feature>
<dbReference type="GeneTree" id="ENSGT00390000018730"/>
<proteinExistence type="inferred from homology"/>
<reference evidence="4" key="2">
    <citation type="submission" date="2025-09" db="UniProtKB">
        <authorList>
            <consortium name="Ensembl"/>
        </authorList>
    </citation>
    <scope>IDENTIFICATION</scope>
</reference>
<evidence type="ECO:0000256" key="1">
    <source>
        <dbReference type="ARBA" id="ARBA00010365"/>
    </source>
</evidence>
<sequence length="347" mass="41047">MEIQPKKKNGRKFPFQNWAWRPGRAGGSPEPGGRPSCLLGQLPGSGEPPAWPGPRGPAEPEAHLSMKAGRAGGGRTNSYKQVWQYEIARDLRRYRKGYPDCLDAENCSDETSLDMPNFEFYMNRRRFEPNGEFIEVFLHKWNNNYDLLEKNHHYVLWLFSLREQGRNKWAKKLKLQEIELMKNTKEVQQRILEAYKMMLKFFEVRLKGEYGEVEVERAENFPERFENLNSNKLGAKQYQAPLVKFFLTETALNYFMFTMKNKQKQRHLIYFSWEKYEPRSEFIWGPREKLERYKKPYSVIAPLPPPPLDKWSPAYSEKGKKWLSEKAGDYREDGWFQLANNQIVLPN</sequence>
<feature type="domain" description="Opioid growth factor receptor (OGFr) conserved" evidence="3">
    <location>
        <begin position="113"/>
        <end position="290"/>
    </location>
</feature>
<dbReference type="AlphaFoldDB" id="A0A8C5M2Q9"/>
<dbReference type="InterPro" id="IPR006757">
    <property type="entry name" value="OGF_rcpt"/>
</dbReference>
<dbReference type="OrthoDB" id="9030204at2759"/>
<dbReference type="Proteomes" id="UP000694569">
    <property type="component" value="Unplaced"/>
</dbReference>
<keyword evidence="5" id="KW-1185">Reference proteome</keyword>
<feature type="compositionally biased region" description="Basic residues" evidence="2">
    <location>
        <begin position="1"/>
        <end position="11"/>
    </location>
</feature>